<evidence type="ECO:0000313" key="2">
    <source>
        <dbReference type="EMBL" id="EQC28187.1"/>
    </source>
</evidence>
<dbReference type="OMA" id="ETEWILV"/>
<dbReference type="GeneID" id="19954738"/>
<evidence type="ECO:0000256" key="1">
    <source>
        <dbReference type="SAM" id="Coils"/>
    </source>
</evidence>
<reference evidence="2 3" key="1">
    <citation type="submission" date="2012-04" db="EMBL/GenBank/DDBJ databases">
        <title>The Genome Sequence of Saprolegnia declina VS20.</title>
        <authorList>
            <consortium name="The Broad Institute Genome Sequencing Platform"/>
            <person name="Russ C."/>
            <person name="Nusbaum C."/>
            <person name="Tyler B."/>
            <person name="van West P."/>
            <person name="Dieguez-Uribeondo J."/>
            <person name="de Bruijn I."/>
            <person name="Tripathy S."/>
            <person name="Jiang R."/>
            <person name="Young S.K."/>
            <person name="Zeng Q."/>
            <person name="Gargeya S."/>
            <person name="Fitzgerald M."/>
            <person name="Haas B."/>
            <person name="Abouelleil A."/>
            <person name="Alvarado L."/>
            <person name="Arachchi H.M."/>
            <person name="Berlin A."/>
            <person name="Chapman S.B."/>
            <person name="Goldberg J."/>
            <person name="Griggs A."/>
            <person name="Gujja S."/>
            <person name="Hansen M."/>
            <person name="Howarth C."/>
            <person name="Imamovic A."/>
            <person name="Larimer J."/>
            <person name="McCowen C."/>
            <person name="Montmayeur A."/>
            <person name="Murphy C."/>
            <person name="Neiman D."/>
            <person name="Pearson M."/>
            <person name="Priest M."/>
            <person name="Roberts A."/>
            <person name="Saif S."/>
            <person name="Shea T."/>
            <person name="Sisk P."/>
            <person name="Sykes S."/>
            <person name="Wortman J."/>
            <person name="Nusbaum C."/>
            <person name="Birren B."/>
        </authorList>
    </citation>
    <scope>NUCLEOTIDE SEQUENCE [LARGE SCALE GENOMIC DNA]</scope>
    <source>
        <strain evidence="2 3">VS20</strain>
    </source>
</reference>
<dbReference type="VEuPathDB" id="FungiDB:SDRG_14011"/>
<keyword evidence="1" id="KW-0175">Coiled coil</keyword>
<gene>
    <name evidence="2" type="ORF">SDRG_14011</name>
</gene>
<organism evidence="2 3">
    <name type="scientific">Saprolegnia diclina (strain VS20)</name>
    <dbReference type="NCBI Taxonomy" id="1156394"/>
    <lineage>
        <taxon>Eukaryota</taxon>
        <taxon>Sar</taxon>
        <taxon>Stramenopiles</taxon>
        <taxon>Oomycota</taxon>
        <taxon>Saprolegniomycetes</taxon>
        <taxon>Saprolegniales</taxon>
        <taxon>Saprolegniaceae</taxon>
        <taxon>Saprolegnia</taxon>
    </lineage>
</organism>
<evidence type="ECO:0000313" key="3">
    <source>
        <dbReference type="Proteomes" id="UP000030762"/>
    </source>
</evidence>
<proteinExistence type="predicted"/>
<protein>
    <submittedName>
        <fullName evidence="2">Uncharacterized protein</fullName>
    </submittedName>
</protein>
<dbReference type="InParanoid" id="T0REW8"/>
<accession>T0REW8</accession>
<feature type="coiled-coil region" evidence="1">
    <location>
        <begin position="78"/>
        <end position="105"/>
    </location>
</feature>
<keyword evidence="3" id="KW-1185">Reference proteome</keyword>
<sequence>MLAAERCQLCRELGVLVSECCELGLCSAFSCSSAALARLASSGCAAARRAFDDCLAPLTGEATAIAQDATLPKKRQRGLSLRKEIERLRAKRDDLEAQLQVLQSQRALTPTASAWAARAQRQAVAAQHAMHEHARLQELLREQLRLVATLERAFARKSTACNFPCVASWKLAKLGPSGRREDMLRLTQLQYDKLETEWIRRG</sequence>
<dbReference type="RefSeq" id="XP_008618336.1">
    <property type="nucleotide sequence ID" value="XM_008620114.1"/>
</dbReference>
<dbReference type="Proteomes" id="UP000030762">
    <property type="component" value="Unassembled WGS sequence"/>
</dbReference>
<dbReference type="AlphaFoldDB" id="T0REW8"/>
<name>T0REW8_SAPDV</name>
<dbReference type="EMBL" id="JH767197">
    <property type="protein sequence ID" value="EQC28187.1"/>
    <property type="molecule type" value="Genomic_DNA"/>
</dbReference>